<reference evidence="2 3" key="1">
    <citation type="submission" date="2022-12" db="EMBL/GenBank/DDBJ databases">
        <authorList>
            <person name="Muema E."/>
        </authorList>
    </citation>
    <scope>NUCLEOTIDE SEQUENCE [LARGE SCALE GENOMIC DNA]</scope>
    <source>
        <strain evidence="3">1330</strain>
    </source>
</reference>
<evidence type="ECO:0000313" key="2">
    <source>
        <dbReference type="EMBL" id="MEI9406393.1"/>
    </source>
</evidence>
<name>A0ABU8KL09_9HYPH</name>
<keyword evidence="3" id="KW-1185">Reference proteome</keyword>
<dbReference type="RefSeq" id="WP_337096860.1">
    <property type="nucleotide sequence ID" value="NZ_JAPYKO010000035.1"/>
</dbReference>
<gene>
    <name evidence="2" type="ORF">O7A05_30165</name>
</gene>
<feature type="compositionally biased region" description="Basic residues" evidence="1">
    <location>
        <begin position="58"/>
        <end position="70"/>
    </location>
</feature>
<accession>A0ABU8KL09</accession>
<dbReference type="EMBL" id="JAPYKO010000035">
    <property type="protein sequence ID" value="MEI9406393.1"/>
    <property type="molecule type" value="Genomic_DNA"/>
</dbReference>
<dbReference type="Proteomes" id="UP001366503">
    <property type="component" value="Unassembled WGS sequence"/>
</dbReference>
<evidence type="ECO:0008006" key="4">
    <source>
        <dbReference type="Google" id="ProtNLM"/>
    </source>
</evidence>
<protein>
    <recommendedName>
        <fullName evidence="4">Transcriptional regulator</fullName>
    </recommendedName>
</protein>
<evidence type="ECO:0000313" key="3">
    <source>
        <dbReference type="Proteomes" id="UP001366503"/>
    </source>
</evidence>
<sequence>MTARKIDKGRGEQTSAAARQLLETERLARQAKTARLREQRLAATAAAKSTPDAAKPKSPPRKKRKTVDIS</sequence>
<organism evidence="2 3">
    <name type="scientific">Mesorhizobium argentiipisi</name>
    <dbReference type="NCBI Taxonomy" id="3015175"/>
    <lineage>
        <taxon>Bacteria</taxon>
        <taxon>Pseudomonadati</taxon>
        <taxon>Pseudomonadota</taxon>
        <taxon>Alphaproteobacteria</taxon>
        <taxon>Hyphomicrobiales</taxon>
        <taxon>Phyllobacteriaceae</taxon>
        <taxon>Mesorhizobium</taxon>
    </lineage>
</organism>
<feature type="region of interest" description="Disordered" evidence="1">
    <location>
        <begin position="31"/>
        <end position="70"/>
    </location>
</feature>
<feature type="compositionally biased region" description="Low complexity" evidence="1">
    <location>
        <begin position="42"/>
        <end position="53"/>
    </location>
</feature>
<proteinExistence type="predicted"/>
<evidence type="ECO:0000256" key="1">
    <source>
        <dbReference type="SAM" id="MobiDB-lite"/>
    </source>
</evidence>
<comment type="caution">
    <text evidence="2">The sequence shown here is derived from an EMBL/GenBank/DDBJ whole genome shotgun (WGS) entry which is preliminary data.</text>
</comment>